<feature type="transmembrane region" description="Helical" evidence="10">
    <location>
        <begin position="100"/>
        <end position="122"/>
    </location>
</feature>
<evidence type="ECO:0000256" key="7">
    <source>
        <dbReference type="ARBA" id="ARBA00023170"/>
    </source>
</evidence>
<evidence type="ECO:0000259" key="11">
    <source>
        <dbReference type="PROSITE" id="PS50262"/>
    </source>
</evidence>
<evidence type="ECO:0000256" key="8">
    <source>
        <dbReference type="ARBA" id="ARBA00023224"/>
    </source>
</evidence>
<keyword evidence="4 10" id="KW-1133">Transmembrane helix</keyword>
<feature type="transmembrane region" description="Helical" evidence="10">
    <location>
        <begin position="76"/>
        <end position="94"/>
    </location>
</feature>
<evidence type="ECO:0000256" key="3">
    <source>
        <dbReference type="ARBA" id="ARBA00022692"/>
    </source>
</evidence>
<dbReference type="GO" id="GO:0005886">
    <property type="term" value="C:plasma membrane"/>
    <property type="evidence" value="ECO:0007669"/>
    <property type="project" value="UniProtKB-SubCell"/>
</dbReference>
<comment type="subcellular location">
    <subcellularLocation>
        <location evidence="1">Cell membrane</location>
        <topology evidence="1">Multi-pass membrane protein</topology>
    </subcellularLocation>
</comment>
<dbReference type="AlphaFoldDB" id="A0ABD2QB42"/>
<keyword evidence="6 10" id="KW-0472">Membrane</keyword>
<keyword evidence="8 9" id="KW-0807">Transducer</keyword>
<dbReference type="Pfam" id="PF00001">
    <property type="entry name" value="7tm_1"/>
    <property type="match status" value="1"/>
</dbReference>
<evidence type="ECO:0000256" key="10">
    <source>
        <dbReference type="SAM" id="Phobius"/>
    </source>
</evidence>
<keyword evidence="5 9" id="KW-0297">G-protein coupled receptor</keyword>
<keyword evidence="3 9" id="KW-0812">Transmembrane</keyword>
<dbReference type="Proteomes" id="UP001626550">
    <property type="component" value="Unassembled WGS sequence"/>
</dbReference>
<dbReference type="InterPro" id="IPR017452">
    <property type="entry name" value="GPCR_Rhodpsn_7TM"/>
</dbReference>
<evidence type="ECO:0000256" key="2">
    <source>
        <dbReference type="ARBA" id="ARBA00022475"/>
    </source>
</evidence>
<proteinExistence type="inferred from homology"/>
<evidence type="ECO:0000256" key="5">
    <source>
        <dbReference type="ARBA" id="ARBA00023040"/>
    </source>
</evidence>
<comment type="similarity">
    <text evidence="9">Belongs to the G-protein coupled receptor 1 family.</text>
</comment>
<reference evidence="12 13" key="1">
    <citation type="submission" date="2024-11" db="EMBL/GenBank/DDBJ databases">
        <title>Adaptive evolution of stress response genes in parasites aligns with host niche diversity.</title>
        <authorList>
            <person name="Hahn C."/>
            <person name="Resl P."/>
        </authorList>
    </citation>
    <scope>NUCLEOTIDE SEQUENCE [LARGE SCALE GENOMIC DNA]</scope>
    <source>
        <strain evidence="12">EGGRZ-B1_66</strain>
        <tissue evidence="12">Body</tissue>
    </source>
</reference>
<evidence type="ECO:0000256" key="1">
    <source>
        <dbReference type="ARBA" id="ARBA00004651"/>
    </source>
</evidence>
<organism evidence="12 13">
    <name type="scientific">Cichlidogyrus casuarinus</name>
    <dbReference type="NCBI Taxonomy" id="1844966"/>
    <lineage>
        <taxon>Eukaryota</taxon>
        <taxon>Metazoa</taxon>
        <taxon>Spiralia</taxon>
        <taxon>Lophotrochozoa</taxon>
        <taxon>Platyhelminthes</taxon>
        <taxon>Monogenea</taxon>
        <taxon>Monopisthocotylea</taxon>
        <taxon>Dactylogyridea</taxon>
        <taxon>Ancyrocephalidae</taxon>
        <taxon>Cichlidogyrus</taxon>
    </lineage>
</organism>
<feature type="transmembrane region" description="Helical" evidence="10">
    <location>
        <begin position="191"/>
        <end position="213"/>
    </location>
</feature>
<dbReference type="PANTHER" id="PTHR24248">
    <property type="entry name" value="ADRENERGIC RECEPTOR-RELATED G-PROTEIN COUPLED RECEPTOR"/>
    <property type="match status" value="1"/>
</dbReference>
<dbReference type="InterPro" id="IPR000276">
    <property type="entry name" value="GPCR_Rhodpsn"/>
</dbReference>
<name>A0ABD2QB42_9PLAT</name>
<feature type="transmembrane region" description="Helical" evidence="10">
    <location>
        <begin position="38"/>
        <end position="64"/>
    </location>
</feature>
<feature type="transmembrane region" description="Helical" evidence="10">
    <location>
        <begin position="235"/>
        <end position="262"/>
    </location>
</feature>
<dbReference type="PROSITE" id="PS00237">
    <property type="entry name" value="G_PROTEIN_RECEP_F1_1"/>
    <property type="match status" value="1"/>
</dbReference>
<accession>A0ABD2QB42</accession>
<sequence length="474" mass="53371">MTGFNYSPSNWSSDSSSIHNTTTFTSGFEARYGNNVHLVLVSILLSVIILCTIIGNVFVVAAILLEKNLQGRKIRLTLYIAYILLRFFYGTFIWQRVSNYLILSLAMADLLVATLVLPLTAIQTVSKRWWLAITPTSTFLLISGMEICDFLVITDVLCCTSSTLHLVAIAVDRYFAVTSVDYIRRRTMTPIMCMIAAIWISSCAVGVPARFFAGRMDKLYNETLVEGICSVNQEAWFTVIATGVTFFIPMVLMIAIYARIYVAARGRIRKKRFTKGTGLMIMKSAVALKDQNMKLPMAKNTLIERQTVQPETVKVYTLKKPVQTEYHDREQRPLPVPAKLKSLTGPTLQIQSCRELTLSDSSLDSHLNNSEPMSLNLNDDLMDLQQLRIKGSLVKSQFQLESCENGPWVYDEKVKDQYSKPEPIDLSKVIPLDNDPEKIPNGHLVQFVPNICTREQLPNKDRGGRLNVTLSFLA</sequence>
<feature type="transmembrane region" description="Helical" evidence="10">
    <location>
        <begin position="151"/>
        <end position="171"/>
    </location>
</feature>
<feature type="transmembrane region" description="Helical" evidence="10">
    <location>
        <begin position="129"/>
        <end position="145"/>
    </location>
</feature>
<feature type="domain" description="G-protein coupled receptors family 1 profile" evidence="11">
    <location>
        <begin position="55"/>
        <end position="265"/>
    </location>
</feature>
<keyword evidence="7 9" id="KW-0675">Receptor</keyword>
<dbReference type="GO" id="GO:0004930">
    <property type="term" value="F:G protein-coupled receptor activity"/>
    <property type="evidence" value="ECO:0007669"/>
    <property type="project" value="UniProtKB-KW"/>
</dbReference>
<evidence type="ECO:0000256" key="4">
    <source>
        <dbReference type="ARBA" id="ARBA00022989"/>
    </source>
</evidence>
<evidence type="ECO:0000313" key="13">
    <source>
        <dbReference type="Proteomes" id="UP001626550"/>
    </source>
</evidence>
<gene>
    <name evidence="12" type="primary">HTR1A_1</name>
    <name evidence="12" type="ORF">Ciccas_005867</name>
</gene>
<dbReference type="EMBL" id="JBJKFK010000737">
    <property type="protein sequence ID" value="KAL3315501.1"/>
    <property type="molecule type" value="Genomic_DNA"/>
</dbReference>
<dbReference type="SUPFAM" id="SSF81321">
    <property type="entry name" value="Family A G protein-coupled receptor-like"/>
    <property type="match status" value="1"/>
</dbReference>
<evidence type="ECO:0000256" key="9">
    <source>
        <dbReference type="RuleBase" id="RU000688"/>
    </source>
</evidence>
<comment type="caution">
    <text evidence="12">The sequence shown here is derived from an EMBL/GenBank/DDBJ whole genome shotgun (WGS) entry which is preliminary data.</text>
</comment>
<keyword evidence="13" id="KW-1185">Reference proteome</keyword>
<dbReference type="Gene3D" id="1.20.1070.10">
    <property type="entry name" value="Rhodopsin 7-helix transmembrane proteins"/>
    <property type="match status" value="1"/>
</dbReference>
<protein>
    <submittedName>
        <fullName evidence="12">5-hydroxytryptamine (Serotonin) receptor 1A, G protein-coupled</fullName>
    </submittedName>
</protein>
<evidence type="ECO:0000313" key="12">
    <source>
        <dbReference type="EMBL" id="KAL3315501.1"/>
    </source>
</evidence>
<dbReference type="PRINTS" id="PR00237">
    <property type="entry name" value="GPCRRHODOPSN"/>
</dbReference>
<keyword evidence="2" id="KW-1003">Cell membrane</keyword>
<evidence type="ECO:0000256" key="6">
    <source>
        <dbReference type="ARBA" id="ARBA00023136"/>
    </source>
</evidence>
<dbReference type="PROSITE" id="PS50262">
    <property type="entry name" value="G_PROTEIN_RECEP_F1_2"/>
    <property type="match status" value="1"/>
</dbReference>